<dbReference type="PANTHER" id="PTHR42852:SF17">
    <property type="entry name" value="THIOREDOXIN-LIKE PROTEIN HI_1115"/>
    <property type="match status" value="1"/>
</dbReference>
<sequence length="167" mass="19299">MKEKIKKYIKEILLFIVVITIFANLLSLYRSVDLNKQPLLLKTVTLLNSIDYTLKDDIPILVHFWATWCPVCKVEAGNIQRISESFQVITIALKSGSDAEIQDYLSLNHLNYKVINDSSGSITADFDVSIFPTTIIYDRNRKVLFSDVGYTSTFGLWIRMWWATYFN</sequence>
<reference evidence="3 4" key="1">
    <citation type="submission" date="2020-05" db="EMBL/GenBank/DDBJ databases">
        <title>Sulfurimonas marisnigri, sp. nov., and Sulfurimonas baltica, sp. nov., manganese oxide reducing chemolithoautotrophs of the class Epsilonproteobacteria isolated from the pelagic redoxclines of the Black and Baltic Seas and emended description of the genus Sulfurimonas.</title>
        <authorList>
            <person name="Henkel J.V."/>
            <person name="Laudan C."/>
            <person name="Werner J."/>
            <person name="Neu T."/>
            <person name="Plewe S."/>
            <person name="Sproer C."/>
            <person name="Bunk B."/>
            <person name="Schulz-Vogt H.N."/>
        </authorList>
    </citation>
    <scope>NUCLEOTIDE SEQUENCE [LARGE SCALE GENOMIC DNA]</scope>
    <source>
        <strain evidence="3 4">SoZ1</strain>
    </source>
</reference>
<keyword evidence="4" id="KW-1185">Reference proteome</keyword>
<keyword evidence="1" id="KW-1133">Transmembrane helix</keyword>
<gene>
    <name evidence="3" type="ORF">HUE87_02350</name>
</gene>
<dbReference type="PANTHER" id="PTHR42852">
    <property type="entry name" value="THIOL:DISULFIDE INTERCHANGE PROTEIN DSBE"/>
    <property type="match status" value="1"/>
</dbReference>
<feature type="transmembrane region" description="Helical" evidence="1">
    <location>
        <begin position="12"/>
        <end position="29"/>
    </location>
</feature>
<evidence type="ECO:0000256" key="1">
    <source>
        <dbReference type="SAM" id="Phobius"/>
    </source>
</evidence>
<dbReference type="Pfam" id="PF00578">
    <property type="entry name" value="AhpC-TSA"/>
    <property type="match status" value="1"/>
</dbReference>
<feature type="domain" description="Alkyl hydroperoxide reductase subunit C/ Thiol specific antioxidant" evidence="2">
    <location>
        <begin position="58"/>
        <end position="143"/>
    </location>
</feature>
<dbReference type="InterPro" id="IPR036249">
    <property type="entry name" value="Thioredoxin-like_sf"/>
</dbReference>
<organism evidence="3 4">
    <name type="scientific">Candidatus Sulfurimonas marisnigri</name>
    <dbReference type="NCBI Taxonomy" id="2740405"/>
    <lineage>
        <taxon>Bacteria</taxon>
        <taxon>Pseudomonadati</taxon>
        <taxon>Campylobacterota</taxon>
        <taxon>Epsilonproteobacteria</taxon>
        <taxon>Campylobacterales</taxon>
        <taxon>Sulfurimonadaceae</taxon>
        <taxon>Sulfurimonas</taxon>
    </lineage>
</organism>
<evidence type="ECO:0000313" key="3">
    <source>
        <dbReference type="EMBL" id="QOY55102.1"/>
    </source>
</evidence>
<dbReference type="GO" id="GO:0016491">
    <property type="term" value="F:oxidoreductase activity"/>
    <property type="evidence" value="ECO:0007669"/>
    <property type="project" value="InterPro"/>
</dbReference>
<dbReference type="KEGG" id="smas:HUE87_02350"/>
<dbReference type="Gene3D" id="3.40.30.10">
    <property type="entry name" value="Glutaredoxin"/>
    <property type="match status" value="1"/>
</dbReference>
<keyword evidence="1" id="KW-0472">Membrane</keyword>
<evidence type="ECO:0000259" key="2">
    <source>
        <dbReference type="Pfam" id="PF00578"/>
    </source>
</evidence>
<dbReference type="RefSeq" id="WP_194367144.1">
    <property type="nucleotide sequence ID" value="NZ_CP054493.1"/>
</dbReference>
<proteinExistence type="predicted"/>
<dbReference type="Proteomes" id="UP000593836">
    <property type="component" value="Chromosome"/>
</dbReference>
<dbReference type="InterPro" id="IPR000866">
    <property type="entry name" value="AhpC/TSA"/>
</dbReference>
<dbReference type="EMBL" id="CP054493">
    <property type="protein sequence ID" value="QOY55102.1"/>
    <property type="molecule type" value="Genomic_DNA"/>
</dbReference>
<dbReference type="GO" id="GO:0016209">
    <property type="term" value="F:antioxidant activity"/>
    <property type="evidence" value="ECO:0007669"/>
    <property type="project" value="InterPro"/>
</dbReference>
<evidence type="ECO:0000313" key="4">
    <source>
        <dbReference type="Proteomes" id="UP000593836"/>
    </source>
</evidence>
<dbReference type="InterPro" id="IPR050553">
    <property type="entry name" value="Thioredoxin_ResA/DsbE_sf"/>
</dbReference>
<dbReference type="SUPFAM" id="SSF52833">
    <property type="entry name" value="Thioredoxin-like"/>
    <property type="match status" value="1"/>
</dbReference>
<keyword evidence="1" id="KW-0812">Transmembrane</keyword>
<name>A0A7S7M124_9BACT</name>
<dbReference type="AlphaFoldDB" id="A0A7S7M124"/>
<accession>A0A7S7M124</accession>
<protein>
    <submittedName>
        <fullName evidence="3">Redoxin domain-containing protein</fullName>
    </submittedName>
</protein>